<name>A0A413CY88_9FIRM</name>
<comment type="caution">
    <text evidence="1">The sequence shown here is derived from an EMBL/GenBank/DDBJ whole genome shotgun (WGS) entry which is preliminary data.</text>
</comment>
<reference evidence="1 2" key="1">
    <citation type="submission" date="2018-08" db="EMBL/GenBank/DDBJ databases">
        <title>A genome reference for cultivated species of the human gut microbiota.</title>
        <authorList>
            <person name="Zou Y."/>
            <person name="Xue W."/>
            <person name="Luo G."/>
        </authorList>
    </citation>
    <scope>NUCLEOTIDE SEQUENCE [LARGE SCALE GENOMIC DNA]</scope>
    <source>
        <strain evidence="1 2">AF10-31</strain>
    </source>
</reference>
<dbReference type="Proteomes" id="UP000284651">
    <property type="component" value="Unassembled WGS sequence"/>
</dbReference>
<dbReference type="EMBL" id="QSAT01000003">
    <property type="protein sequence ID" value="RGW76496.1"/>
    <property type="molecule type" value="Genomic_DNA"/>
</dbReference>
<sequence>MYTVRFQLELSGSEKRFLSKSFFYANQMHNQLVRYAINRLNALFHDNGTTSRKRTHKIDKF</sequence>
<proteinExistence type="predicted"/>
<evidence type="ECO:0000313" key="2">
    <source>
        <dbReference type="Proteomes" id="UP000284651"/>
    </source>
</evidence>
<evidence type="ECO:0000313" key="1">
    <source>
        <dbReference type="EMBL" id="RGW76496.1"/>
    </source>
</evidence>
<gene>
    <name evidence="1" type="ORF">DWV56_01375</name>
</gene>
<dbReference type="AlphaFoldDB" id="A0A413CY88"/>
<accession>A0A413CY88</accession>
<dbReference type="RefSeq" id="WP_118356659.1">
    <property type="nucleotide sequence ID" value="NZ_QSAT01000003.1"/>
</dbReference>
<organism evidence="1 2">
    <name type="scientific">Holdemanella biformis</name>
    <dbReference type="NCBI Taxonomy" id="1735"/>
    <lineage>
        <taxon>Bacteria</taxon>
        <taxon>Bacillati</taxon>
        <taxon>Bacillota</taxon>
        <taxon>Erysipelotrichia</taxon>
        <taxon>Erysipelotrichales</taxon>
        <taxon>Erysipelotrichaceae</taxon>
        <taxon>Holdemanella</taxon>
    </lineage>
</organism>
<protein>
    <submittedName>
        <fullName evidence="1">Uncharacterized protein</fullName>
    </submittedName>
</protein>